<evidence type="ECO:0000259" key="2">
    <source>
        <dbReference type="PROSITE" id="PS50158"/>
    </source>
</evidence>
<dbReference type="PROSITE" id="PS51011">
    <property type="entry name" value="ARID"/>
    <property type="match status" value="1"/>
</dbReference>
<evidence type="ECO:0000313" key="4">
    <source>
        <dbReference type="EMBL" id="KAF5760608.1"/>
    </source>
</evidence>
<name>A0A9K3DTM9_HELAN</name>
<dbReference type="AlphaFoldDB" id="A0A9K3DTM9"/>
<dbReference type="Gene3D" id="1.10.150.60">
    <property type="entry name" value="ARID DNA-binding domain"/>
    <property type="match status" value="1"/>
</dbReference>
<dbReference type="PROSITE" id="PS50158">
    <property type="entry name" value="ZF_CCHC"/>
    <property type="match status" value="1"/>
</dbReference>
<dbReference type="GO" id="GO:0008270">
    <property type="term" value="F:zinc ion binding"/>
    <property type="evidence" value="ECO:0007669"/>
    <property type="project" value="UniProtKB-KW"/>
</dbReference>
<sequence length="462" mass="54265">MKSTNDNDASAGYDSNIYQSGIRASVSDLRATSTMFPCQHCTDERRERKWLMKRCYYCNSPGHQISNCKNKEDDEESQLVRLAINTGVQRQNEEDADLSNDQKSEYLVAGTDGGRWSEMWYVSKMLKHHFSGNLEMFKRIKYMADVETNTGENQFYFIRGIGVVEVMSGTEKIRVQSVFFTQDIDRNILSYDQLITQGFTVKFMGDMCKLYPTFGIPLNNIRNIRSGLTREEEMCVIEKQKVMNKESEFMSFKTNYLNNYFEKLEISSNEPDWNVMILQTMRFKEFLDCKALLNMMDDDEYVRKYKFILHEKFEEMVEWFITKMLGINSRPVPAYASNNRRICLLDMYLIVEREGGHRHVTENNLWPMIAKEMGFEYNEGELMRLVYAMYLDVLVYYYKFKTIQLQVQDKNVTEEQTMLERNVDPRCSRSCRSLFSEDREQPKPCYTNPLASAESKLVGKPG</sequence>
<organism evidence="4 5">
    <name type="scientific">Helianthus annuus</name>
    <name type="common">Common sunflower</name>
    <dbReference type="NCBI Taxonomy" id="4232"/>
    <lineage>
        <taxon>Eukaryota</taxon>
        <taxon>Viridiplantae</taxon>
        <taxon>Streptophyta</taxon>
        <taxon>Embryophyta</taxon>
        <taxon>Tracheophyta</taxon>
        <taxon>Spermatophyta</taxon>
        <taxon>Magnoliopsida</taxon>
        <taxon>eudicotyledons</taxon>
        <taxon>Gunneridae</taxon>
        <taxon>Pentapetalae</taxon>
        <taxon>asterids</taxon>
        <taxon>campanulids</taxon>
        <taxon>Asterales</taxon>
        <taxon>Asteraceae</taxon>
        <taxon>Asteroideae</taxon>
        <taxon>Heliantheae alliance</taxon>
        <taxon>Heliantheae</taxon>
        <taxon>Helianthus</taxon>
    </lineage>
</organism>
<keyword evidence="1" id="KW-0479">Metal-binding</keyword>
<dbReference type="Pfam" id="PF01388">
    <property type="entry name" value="ARID"/>
    <property type="match status" value="1"/>
</dbReference>
<dbReference type="InterPro" id="IPR036431">
    <property type="entry name" value="ARID_dom_sf"/>
</dbReference>
<feature type="domain" description="CCHC-type" evidence="2">
    <location>
        <begin position="54"/>
        <end position="70"/>
    </location>
</feature>
<dbReference type="Pfam" id="PF22936">
    <property type="entry name" value="Pol_BBD"/>
    <property type="match status" value="1"/>
</dbReference>
<dbReference type="PANTHER" id="PTHR46410:SF26">
    <property type="entry name" value="BULB-TYPE LECTIN DOMAIN-CONTAINING PROTEIN-RELATED"/>
    <property type="match status" value="1"/>
</dbReference>
<dbReference type="Gramene" id="mRNA:HanXRQr2_Chr16g0755491">
    <property type="protein sequence ID" value="CDS:HanXRQr2_Chr16g0755491.1"/>
    <property type="gene ID" value="HanXRQr2_Chr16g0755491"/>
</dbReference>
<dbReference type="SMART" id="SM00343">
    <property type="entry name" value="ZnF_C2HC"/>
    <property type="match status" value="1"/>
</dbReference>
<keyword evidence="5" id="KW-1185">Reference proteome</keyword>
<reference evidence="4" key="2">
    <citation type="submission" date="2020-06" db="EMBL/GenBank/DDBJ databases">
        <title>Helianthus annuus Genome sequencing and assembly Release 2.</title>
        <authorList>
            <person name="Gouzy J."/>
            <person name="Langlade N."/>
            <person name="Munos S."/>
        </authorList>
    </citation>
    <scope>NUCLEOTIDE SEQUENCE</scope>
    <source>
        <tissue evidence="4">Leaves</tissue>
    </source>
</reference>
<evidence type="ECO:0000259" key="3">
    <source>
        <dbReference type="PROSITE" id="PS51011"/>
    </source>
</evidence>
<accession>A0A9K3DTM9</accession>
<reference evidence="4" key="1">
    <citation type="journal article" date="2017" name="Nature">
        <title>The sunflower genome provides insights into oil metabolism, flowering and Asterid evolution.</title>
        <authorList>
            <person name="Badouin H."/>
            <person name="Gouzy J."/>
            <person name="Grassa C.J."/>
            <person name="Murat F."/>
            <person name="Staton S.E."/>
            <person name="Cottret L."/>
            <person name="Lelandais-Briere C."/>
            <person name="Owens G.L."/>
            <person name="Carrere S."/>
            <person name="Mayjonade B."/>
            <person name="Legrand L."/>
            <person name="Gill N."/>
            <person name="Kane N.C."/>
            <person name="Bowers J.E."/>
            <person name="Hubner S."/>
            <person name="Bellec A."/>
            <person name="Berard A."/>
            <person name="Berges H."/>
            <person name="Blanchet N."/>
            <person name="Boniface M.C."/>
            <person name="Brunel D."/>
            <person name="Catrice O."/>
            <person name="Chaidir N."/>
            <person name="Claudel C."/>
            <person name="Donnadieu C."/>
            <person name="Faraut T."/>
            <person name="Fievet G."/>
            <person name="Helmstetter N."/>
            <person name="King M."/>
            <person name="Knapp S.J."/>
            <person name="Lai Z."/>
            <person name="Le Paslier M.C."/>
            <person name="Lippi Y."/>
            <person name="Lorenzon L."/>
            <person name="Mandel J.R."/>
            <person name="Marage G."/>
            <person name="Marchand G."/>
            <person name="Marquand E."/>
            <person name="Bret-Mestries E."/>
            <person name="Morien E."/>
            <person name="Nambeesan S."/>
            <person name="Nguyen T."/>
            <person name="Pegot-Espagnet P."/>
            <person name="Pouilly N."/>
            <person name="Raftis F."/>
            <person name="Sallet E."/>
            <person name="Schiex T."/>
            <person name="Thomas J."/>
            <person name="Vandecasteele C."/>
            <person name="Vares D."/>
            <person name="Vear F."/>
            <person name="Vautrin S."/>
            <person name="Crespi M."/>
            <person name="Mangin B."/>
            <person name="Burke J.M."/>
            <person name="Salse J."/>
            <person name="Munos S."/>
            <person name="Vincourt P."/>
            <person name="Rieseberg L.H."/>
            <person name="Langlade N.B."/>
        </authorList>
    </citation>
    <scope>NUCLEOTIDE SEQUENCE</scope>
    <source>
        <tissue evidence="4">Leaves</tissue>
    </source>
</reference>
<keyword evidence="1" id="KW-0863">Zinc-finger</keyword>
<dbReference type="InterPro" id="IPR001606">
    <property type="entry name" value="ARID_dom"/>
</dbReference>
<comment type="caution">
    <text evidence="4">The sequence shown here is derived from an EMBL/GenBank/DDBJ whole genome shotgun (WGS) entry which is preliminary data.</text>
</comment>
<evidence type="ECO:0000256" key="1">
    <source>
        <dbReference type="PROSITE-ProRule" id="PRU00047"/>
    </source>
</evidence>
<dbReference type="InterPro" id="IPR054722">
    <property type="entry name" value="PolX-like_BBD"/>
</dbReference>
<dbReference type="SUPFAM" id="SSF46774">
    <property type="entry name" value="ARID-like"/>
    <property type="match status" value="1"/>
</dbReference>
<dbReference type="Proteomes" id="UP000215914">
    <property type="component" value="Unassembled WGS sequence"/>
</dbReference>
<protein>
    <submittedName>
        <fullName evidence="4">Transcription factor interactor and regulator CCHC(Zn) family</fullName>
    </submittedName>
</protein>
<gene>
    <name evidence="4" type="ORF">HanXRQr2_Chr16g0755491</name>
</gene>
<proteinExistence type="predicted"/>
<dbReference type="EMBL" id="MNCJ02000331">
    <property type="protein sequence ID" value="KAF5760608.1"/>
    <property type="molecule type" value="Genomic_DNA"/>
</dbReference>
<feature type="domain" description="ARID" evidence="3">
    <location>
        <begin position="307"/>
        <end position="402"/>
    </location>
</feature>
<keyword evidence="1" id="KW-0862">Zinc</keyword>
<dbReference type="PANTHER" id="PTHR46410">
    <property type="entry name" value="AT-RICH INTERACTIVE DOMAIN-CONTAINING PROTEIN 2"/>
    <property type="match status" value="1"/>
</dbReference>
<dbReference type="CDD" id="cd16100">
    <property type="entry name" value="ARID"/>
    <property type="match status" value="1"/>
</dbReference>
<dbReference type="InterPro" id="IPR001878">
    <property type="entry name" value="Znf_CCHC"/>
</dbReference>
<evidence type="ECO:0000313" key="5">
    <source>
        <dbReference type="Proteomes" id="UP000215914"/>
    </source>
</evidence>
<dbReference type="GO" id="GO:0003677">
    <property type="term" value="F:DNA binding"/>
    <property type="evidence" value="ECO:0007669"/>
    <property type="project" value="InterPro"/>
</dbReference>